<organism evidence="2 3">
    <name type="scientific">Salegentibacter salinarum</name>
    <dbReference type="NCBI Taxonomy" id="447422"/>
    <lineage>
        <taxon>Bacteria</taxon>
        <taxon>Pseudomonadati</taxon>
        <taxon>Bacteroidota</taxon>
        <taxon>Flavobacteriia</taxon>
        <taxon>Flavobacteriales</taxon>
        <taxon>Flavobacteriaceae</taxon>
        <taxon>Salegentibacter</taxon>
    </lineage>
</organism>
<name>A0A2N0TVH5_9FLAO</name>
<dbReference type="InterPro" id="IPR025657">
    <property type="entry name" value="RadC_JAB"/>
</dbReference>
<reference evidence="2 3" key="1">
    <citation type="submission" date="2015-10" db="EMBL/GenBank/DDBJ databases">
        <title>Draft genome sequence of Salegentibacter salinarum KCTC 12975.</title>
        <authorList>
            <person name="Lin W."/>
            <person name="Zheng Q."/>
        </authorList>
    </citation>
    <scope>NUCLEOTIDE SEQUENCE [LARGE SCALE GENOMIC DNA]</scope>
    <source>
        <strain evidence="2 3">KCTC 12975</strain>
    </source>
</reference>
<dbReference type="STRING" id="447422.SAMN05660903_03634"/>
<dbReference type="OrthoDB" id="9804482at2"/>
<dbReference type="Proteomes" id="UP000232673">
    <property type="component" value="Unassembled WGS sequence"/>
</dbReference>
<gene>
    <name evidence="2" type="ORF">APR41_17700</name>
</gene>
<feature type="domain" description="RadC-like JAB" evidence="1">
    <location>
        <begin position="37"/>
        <end position="94"/>
    </location>
</feature>
<evidence type="ECO:0000313" key="3">
    <source>
        <dbReference type="Proteomes" id="UP000232673"/>
    </source>
</evidence>
<dbReference type="Gene3D" id="3.40.140.10">
    <property type="entry name" value="Cytidine Deaminase, domain 2"/>
    <property type="match status" value="1"/>
</dbReference>
<comment type="caution">
    <text evidence="2">The sequence shown here is derived from an EMBL/GenBank/DDBJ whole genome shotgun (WGS) entry which is preliminary data.</text>
</comment>
<sequence length="94" mass="10491">MNTKVNEINISYCGNIKVSELPKIHSSATAAIVFFENWNKDQIELHESFKILLLNNNNRIKSIYTLSIGGITGTLVDIRILFAIVLKSLTTAVI</sequence>
<dbReference type="Pfam" id="PF04002">
    <property type="entry name" value="RadC"/>
    <property type="match status" value="1"/>
</dbReference>
<evidence type="ECO:0000313" key="2">
    <source>
        <dbReference type="EMBL" id="PKD18743.1"/>
    </source>
</evidence>
<protein>
    <submittedName>
        <fullName evidence="2">DNA repair protein RadC</fullName>
    </submittedName>
</protein>
<proteinExistence type="predicted"/>
<dbReference type="EMBL" id="LKTS01000021">
    <property type="protein sequence ID" value="PKD18743.1"/>
    <property type="molecule type" value="Genomic_DNA"/>
</dbReference>
<dbReference type="AlphaFoldDB" id="A0A2N0TVH5"/>
<dbReference type="RefSeq" id="WP_079714589.1">
    <property type="nucleotide sequence ID" value="NZ_FUZC01000024.1"/>
</dbReference>
<keyword evidence="3" id="KW-1185">Reference proteome</keyword>
<accession>A0A2N0TVH5</accession>
<evidence type="ECO:0000259" key="1">
    <source>
        <dbReference type="Pfam" id="PF04002"/>
    </source>
</evidence>